<dbReference type="FunFam" id="3.40.50.300:FF:000032">
    <property type="entry name" value="Export ABC transporter ATP-binding protein"/>
    <property type="match status" value="1"/>
</dbReference>
<dbReference type="SUPFAM" id="SSF52540">
    <property type="entry name" value="P-loop containing nucleoside triphosphate hydrolases"/>
    <property type="match status" value="1"/>
</dbReference>
<dbReference type="GO" id="GO:0005524">
    <property type="term" value="F:ATP binding"/>
    <property type="evidence" value="ECO:0007669"/>
    <property type="project" value="UniProtKB-KW"/>
</dbReference>
<dbReference type="Gene3D" id="3.40.50.300">
    <property type="entry name" value="P-loop containing nucleotide triphosphate hydrolases"/>
    <property type="match status" value="1"/>
</dbReference>
<feature type="domain" description="ABC transporter" evidence="4">
    <location>
        <begin position="7"/>
        <end position="246"/>
    </location>
</feature>
<reference evidence="6" key="1">
    <citation type="submission" date="2016-11" db="EMBL/GenBank/DDBJ databases">
        <authorList>
            <person name="Varghese N."/>
            <person name="Submissions S."/>
        </authorList>
    </citation>
    <scope>NUCLEOTIDE SEQUENCE [LARGE SCALE GENOMIC DNA]</scope>
    <source>
        <strain evidence="6">DSM 11792</strain>
    </source>
</reference>
<dbReference type="PANTHER" id="PTHR24220:SF86">
    <property type="entry name" value="ABC TRANSPORTER ABCH.1"/>
    <property type="match status" value="1"/>
</dbReference>
<keyword evidence="3 5" id="KW-0067">ATP-binding</keyword>
<evidence type="ECO:0000313" key="5">
    <source>
        <dbReference type="EMBL" id="SHE81913.1"/>
    </source>
</evidence>
<evidence type="ECO:0000256" key="1">
    <source>
        <dbReference type="ARBA" id="ARBA00022448"/>
    </source>
</evidence>
<keyword evidence="6" id="KW-1185">Reference proteome</keyword>
<dbReference type="PROSITE" id="PS50893">
    <property type="entry name" value="ABC_TRANSPORTER_2"/>
    <property type="match status" value="1"/>
</dbReference>
<evidence type="ECO:0000256" key="2">
    <source>
        <dbReference type="ARBA" id="ARBA00022741"/>
    </source>
</evidence>
<proteinExistence type="predicted"/>
<dbReference type="Proteomes" id="UP000184196">
    <property type="component" value="Unassembled WGS sequence"/>
</dbReference>
<dbReference type="InterPro" id="IPR017871">
    <property type="entry name" value="ABC_transporter-like_CS"/>
</dbReference>
<dbReference type="InterPro" id="IPR003439">
    <property type="entry name" value="ABC_transporter-like_ATP-bd"/>
</dbReference>
<keyword evidence="1" id="KW-0813">Transport</keyword>
<dbReference type="SMART" id="SM00382">
    <property type="entry name" value="AAA"/>
    <property type="match status" value="1"/>
</dbReference>
<dbReference type="RefSeq" id="WP_073163453.1">
    <property type="nucleotide sequence ID" value="NZ_FQUW01000009.1"/>
</dbReference>
<protein>
    <submittedName>
        <fullName evidence="5">Putative ABC transport system ATP-binding protein</fullName>
    </submittedName>
</protein>
<gene>
    <name evidence="5" type="ORF">SAMN02745218_00856</name>
</gene>
<dbReference type="CDD" id="cd03255">
    <property type="entry name" value="ABC_MJ0796_LolCDE_FtsE"/>
    <property type="match status" value="1"/>
</dbReference>
<dbReference type="AlphaFoldDB" id="A0A1M4WLI2"/>
<sequence length="251" mass="27228">MAGKPAIVLENITKIYHMGETRVIALKGINLTVQEGEMVAIMGPSGSGKSTLLNILGCLDRPTGGTYYLGGEDVSRLNKNQLALVRNKKIGFVFQSFNLLGRFPVLANVQLPLVYAGVGKKEMEERAKEALDWVGMSRYVHHYPGQLSGGQQQRVAIARALVNDPSIILADEPTGALDSRTSIEIISVIQRLNMEKGITVVMVTHEKDIALYCRRLVNMRDGCILSDAPVENPGNASDDLAAIPEEMGVPA</sequence>
<dbReference type="GO" id="GO:0098796">
    <property type="term" value="C:membrane protein complex"/>
    <property type="evidence" value="ECO:0007669"/>
    <property type="project" value="UniProtKB-ARBA"/>
</dbReference>
<dbReference type="GO" id="GO:0022857">
    <property type="term" value="F:transmembrane transporter activity"/>
    <property type="evidence" value="ECO:0007669"/>
    <property type="project" value="UniProtKB-ARBA"/>
</dbReference>
<evidence type="ECO:0000313" key="6">
    <source>
        <dbReference type="Proteomes" id="UP000184196"/>
    </source>
</evidence>
<accession>A0A1M4WLI2</accession>
<organism evidence="5 6">
    <name type="scientific">Desulfofundulus australicus DSM 11792</name>
    <dbReference type="NCBI Taxonomy" id="1121425"/>
    <lineage>
        <taxon>Bacteria</taxon>
        <taxon>Bacillati</taxon>
        <taxon>Bacillota</taxon>
        <taxon>Clostridia</taxon>
        <taxon>Eubacteriales</taxon>
        <taxon>Peptococcaceae</taxon>
        <taxon>Desulfofundulus</taxon>
    </lineage>
</organism>
<dbReference type="Pfam" id="PF00005">
    <property type="entry name" value="ABC_tran"/>
    <property type="match status" value="1"/>
</dbReference>
<dbReference type="PANTHER" id="PTHR24220">
    <property type="entry name" value="IMPORT ATP-BINDING PROTEIN"/>
    <property type="match status" value="1"/>
</dbReference>
<dbReference type="InterPro" id="IPR017911">
    <property type="entry name" value="MacB-like_ATP-bd"/>
</dbReference>
<dbReference type="InterPro" id="IPR015854">
    <property type="entry name" value="ABC_transpr_LolD-like"/>
</dbReference>
<keyword evidence="2" id="KW-0547">Nucleotide-binding</keyword>
<dbReference type="PROSITE" id="PS00211">
    <property type="entry name" value="ABC_TRANSPORTER_1"/>
    <property type="match status" value="1"/>
</dbReference>
<dbReference type="GO" id="GO:0005886">
    <property type="term" value="C:plasma membrane"/>
    <property type="evidence" value="ECO:0007669"/>
    <property type="project" value="TreeGrafter"/>
</dbReference>
<name>A0A1M4WLI2_9FIRM</name>
<evidence type="ECO:0000259" key="4">
    <source>
        <dbReference type="PROSITE" id="PS50893"/>
    </source>
</evidence>
<dbReference type="GO" id="GO:0016887">
    <property type="term" value="F:ATP hydrolysis activity"/>
    <property type="evidence" value="ECO:0007669"/>
    <property type="project" value="InterPro"/>
</dbReference>
<evidence type="ECO:0000256" key="3">
    <source>
        <dbReference type="ARBA" id="ARBA00022840"/>
    </source>
</evidence>
<dbReference type="InterPro" id="IPR027417">
    <property type="entry name" value="P-loop_NTPase"/>
</dbReference>
<dbReference type="EMBL" id="FQUW01000009">
    <property type="protein sequence ID" value="SHE81913.1"/>
    <property type="molecule type" value="Genomic_DNA"/>
</dbReference>
<dbReference type="InterPro" id="IPR003593">
    <property type="entry name" value="AAA+_ATPase"/>
</dbReference>
<dbReference type="OrthoDB" id="9810992at2"/>